<dbReference type="AlphaFoldDB" id="D8SF86"/>
<dbReference type="Proteomes" id="UP000001514">
    <property type="component" value="Unassembled WGS sequence"/>
</dbReference>
<dbReference type="Gramene" id="EFJ17002">
    <property type="protein sequence ID" value="EFJ17002"/>
    <property type="gene ID" value="SELMODRAFT_421424"/>
</dbReference>
<organism evidence="2">
    <name type="scientific">Selaginella moellendorffii</name>
    <name type="common">Spikemoss</name>
    <dbReference type="NCBI Taxonomy" id="88036"/>
    <lineage>
        <taxon>Eukaryota</taxon>
        <taxon>Viridiplantae</taxon>
        <taxon>Streptophyta</taxon>
        <taxon>Embryophyta</taxon>
        <taxon>Tracheophyta</taxon>
        <taxon>Lycopodiopsida</taxon>
        <taxon>Selaginellales</taxon>
        <taxon>Selaginellaceae</taxon>
        <taxon>Selaginella</taxon>
    </lineage>
</organism>
<dbReference type="KEGG" id="smo:SELMODRAFT_421424"/>
<name>D8SF86_SELML</name>
<dbReference type="HOGENOM" id="CLU_095147_0_0_1"/>
<accession>D8SF86</accession>
<evidence type="ECO:0000313" key="2">
    <source>
        <dbReference type="Proteomes" id="UP000001514"/>
    </source>
</evidence>
<keyword evidence="2" id="KW-1185">Reference proteome</keyword>
<dbReference type="InParanoid" id="D8SF86"/>
<sequence>MNTQIDVGVIEVVGTGAPEAAATCGGVLASDVGGGGGAMPSVAHSEVDEPDEEVISSVVSGSTAEATGGMVTAPTTPQAGGAGGASSGEGLCMHDSDTILNDRVWDTIVQAQERTLVKSHWVRSAYDLMAIYSLFAEVGFGSTAGTFIVSPTFLGTGRTELVTTELEEKWDPIWLRKSHEFDGFLEQYVETAGFIGKLFWVIDGNHRWLAFWKCIQEKFRDDEERHISVPVTLVEPMTWEHTVKLMHYMDYTQLLC</sequence>
<dbReference type="EMBL" id="GL377616">
    <property type="protein sequence ID" value="EFJ17002.1"/>
    <property type="molecule type" value="Genomic_DNA"/>
</dbReference>
<protein>
    <submittedName>
        <fullName evidence="1">Uncharacterized protein</fullName>
    </submittedName>
</protein>
<reference evidence="1 2" key="1">
    <citation type="journal article" date="2011" name="Science">
        <title>The Selaginella genome identifies genetic changes associated with the evolution of vascular plants.</title>
        <authorList>
            <person name="Banks J.A."/>
            <person name="Nishiyama T."/>
            <person name="Hasebe M."/>
            <person name="Bowman J.L."/>
            <person name="Gribskov M."/>
            <person name="dePamphilis C."/>
            <person name="Albert V.A."/>
            <person name="Aono N."/>
            <person name="Aoyama T."/>
            <person name="Ambrose B.A."/>
            <person name="Ashton N.W."/>
            <person name="Axtell M.J."/>
            <person name="Barker E."/>
            <person name="Barker M.S."/>
            <person name="Bennetzen J.L."/>
            <person name="Bonawitz N.D."/>
            <person name="Chapple C."/>
            <person name="Cheng C."/>
            <person name="Correa L.G."/>
            <person name="Dacre M."/>
            <person name="DeBarry J."/>
            <person name="Dreyer I."/>
            <person name="Elias M."/>
            <person name="Engstrom E.M."/>
            <person name="Estelle M."/>
            <person name="Feng L."/>
            <person name="Finet C."/>
            <person name="Floyd S.K."/>
            <person name="Frommer W.B."/>
            <person name="Fujita T."/>
            <person name="Gramzow L."/>
            <person name="Gutensohn M."/>
            <person name="Harholt J."/>
            <person name="Hattori M."/>
            <person name="Heyl A."/>
            <person name="Hirai T."/>
            <person name="Hiwatashi Y."/>
            <person name="Ishikawa M."/>
            <person name="Iwata M."/>
            <person name="Karol K.G."/>
            <person name="Koehler B."/>
            <person name="Kolukisaoglu U."/>
            <person name="Kubo M."/>
            <person name="Kurata T."/>
            <person name="Lalonde S."/>
            <person name="Li K."/>
            <person name="Li Y."/>
            <person name="Litt A."/>
            <person name="Lyons E."/>
            <person name="Manning G."/>
            <person name="Maruyama T."/>
            <person name="Michael T.P."/>
            <person name="Mikami K."/>
            <person name="Miyazaki S."/>
            <person name="Morinaga S."/>
            <person name="Murata T."/>
            <person name="Mueller-Roeber B."/>
            <person name="Nelson D.R."/>
            <person name="Obara M."/>
            <person name="Oguri Y."/>
            <person name="Olmstead R.G."/>
            <person name="Onodera N."/>
            <person name="Petersen B.L."/>
            <person name="Pils B."/>
            <person name="Prigge M."/>
            <person name="Rensing S.A."/>
            <person name="Riano-Pachon D.M."/>
            <person name="Roberts A.W."/>
            <person name="Sato Y."/>
            <person name="Scheller H.V."/>
            <person name="Schulz B."/>
            <person name="Schulz C."/>
            <person name="Shakirov E.V."/>
            <person name="Shibagaki N."/>
            <person name="Shinohara N."/>
            <person name="Shippen D.E."/>
            <person name="Soerensen I."/>
            <person name="Sotooka R."/>
            <person name="Sugimoto N."/>
            <person name="Sugita M."/>
            <person name="Sumikawa N."/>
            <person name="Tanurdzic M."/>
            <person name="Theissen G."/>
            <person name="Ulvskov P."/>
            <person name="Wakazuki S."/>
            <person name="Weng J.K."/>
            <person name="Willats W.W."/>
            <person name="Wipf D."/>
            <person name="Wolf P.G."/>
            <person name="Yang L."/>
            <person name="Zimmer A.D."/>
            <person name="Zhu Q."/>
            <person name="Mitros T."/>
            <person name="Hellsten U."/>
            <person name="Loque D."/>
            <person name="Otillar R."/>
            <person name="Salamov A."/>
            <person name="Schmutz J."/>
            <person name="Shapiro H."/>
            <person name="Lindquist E."/>
            <person name="Lucas S."/>
            <person name="Rokhsar D."/>
            <person name="Grigoriev I.V."/>
        </authorList>
    </citation>
    <scope>NUCLEOTIDE SEQUENCE [LARGE SCALE GENOMIC DNA]</scope>
</reference>
<evidence type="ECO:0000313" key="1">
    <source>
        <dbReference type="EMBL" id="EFJ17002.1"/>
    </source>
</evidence>
<gene>
    <name evidence="1" type="ORF">SELMODRAFT_421424</name>
</gene>
<proteinExistence type="predicted"/>